<reference evidence="1" key="1">
    <citation type="submission" date="2020-03" db="EMBL/GenBank/DDBJ databases">
        <title>The deep terrestrial virosphere.</title>
        <authorList>
            <person name="Holmfeldt K."/>
            <person name="Nilsson E."/>
            <person name="Simone D."/>
            <person name="Lopez-Fernandez M."/>
            <person name="Wu X."/>
            <person name="de Brujin I."/>
            <person name="Lundin D."/>
            <person name="Andersson A."/>
            <person name="Bertilsson S."/>
            <person name="Dopson M."/>
        </authorList>
    </citation>
    <scope>NUCLEOTIDE SEQUENCE</scope>
    <source>
        <strain evidence="1">TM448A01513</strain>
    </source>
</reference>
<evidence type="ECO:0000313" key="1">
    <source>
        <dbReference type="EMBL" id="QJA49837.1"/>
    </source>
</evidence>
<sequence>MSIDSAAVEAGGVALYASGIEISALDPGSADFELGHQFTELLFDHTGANPVDLIHLGYKPQIRAGLVQISDEVFAKIFPYLKRNYTSTTDYYYGIGMTTLPGELLGQYATKWKFTPKVTGQADYVIEKGIPILARSVNVSAGNKRVLMVAVYGILDLTQTDEELGQIGVSAT</sequence>
<proteinExistence type="predicted"/>
<organism evidence="1">
    <name type="scientific">viral metagenome</name>
    <dbReference type="NCBI Taxonomy" id="1070528"/>
    <lineage>
        <taxon>unclassified sequences</taxon>
        <taxon>metagenomes</taxon>
        <taxon>organismal metagenomes</taxon>
    </lineage>
</organism>
<accession>A0A6H1ZRA2</accession>
<protein>
    <submittedName>
        <fullName evidence="1">Uncharacterized protein</fullName>
    </submittedName>
</protein>
<gene>
    <name evidence="1" type="ORF">TM448A01513_0013</name>
</gene>
<name>A0A6H1ZRA2_9ZZZZ</name>
<dbReference type="EMBL" id="MT144157">
    <property type="protein sequence ID" value="QJA49837.1"/>
    <property type="molecule type" value="Genomic_DNA"/>
</dbReference>
<dbReference type="AlphaFoldDB" id="A0A6H1ZRA2"/>